<sequence>MSRNTASSPLLDQQSSDIGDEGKTLHLLDEETGTLKRQTENNYKDSDSDSDTDTDYGSDDGIEITDEQLKIYGDALAASGGFDVPYFPRVVACCLITPIRINTFFREDLKPYCVAGMNHFNQDKKTNYEFVRLLKATHQDCKGILYYLTFEGRTPENITKIFEAQVHDGIPKNKGDYTIKVRFCREKAEPTKAESSRKEEVGKIGNGKKETVGVNARNLSNR</sequence>
<gene>
    <name evidence="2" type="ORF">V6N12_040929</name>
</gene>
<feature type="compositionally biased region" description="Basic and acidic residues" evidence="1">
    <location>
        <begin position="20"/>
        <end position="47"/>
    </location>
</feature>
<name>A0ABR2E577_9ROSI</name>
<feature type="compositionally biased region" description="Polar residues" evidence="1">
    <location>
        <begin position="1"/>
        <end position="17"/>
    </location>
</feature>
<keyword evidence="3" id="KW-1185">Reference proteome</keyword>
<feature type="region of interest" description="Disordered" evidence="1">
    <location>
        <begin position="1"/>
        <end position="59"/>
    </location>
</feature>
<dbReference type="InterPro" id="IPR046350">
    <property type="entry name" value="Cystatin_sf"/>
</dbReference>
<feature type="compositionally biased region" description="Basic and acidic residues" evidence="1">
    <location>
        <begin position="189"/>
        <end position="211"/>
    </location>
</feature>
<evidence type="ECO:0000313" key="3">
    <source>
        <dbReference type="Proteomes" id="UP001472677"/>
    </source>
</evidence>
<dbReference type="Gene3D" id="3.10.450.10">
    <property type="match status" value="1"/>
</dbReference>
<feature type="region of interest" description="Disordered" evidence="1">
    <location>
        <begin position="189"/>
        <end position="222"/>
    </location>
</feature>
<dbReference type="SUPFAM" id="SSF54403">
    <property type="entry name" value="Cystatin/monellin"/>
    <property type="match status" value="1"/>
</dbReference>
<dbReference type="PANTHER" id="PTHR31260">
    <property type="entry name" value="CYSTATIN/MONELLIN SUPERFAMILY PROTEIN"/>
    <property type="match status" value="1"/>
</dbReference>
<dbReference type="InterPro" id="IPR006462">
    <property type="entry name" value="MS5"/>
</dbReference>
<feature type="compositionally biased region" description="Acidic residues" evidence="1">
    <location>
        <begin position="48"/>
        <end position="59"/>
    </location>
</feature>
<comment type="caution">
    <text evidence="2">The sequence shown here is derived from an EMBL/GenBank/DDBJ whole genome shotgun (WGS) entry which is preliminary data.</text>
</comment>
<evidence type="ECO:0000313" key="2">
    <source>
        <dbReference type="EMBL" id="KAK8552328.1"/>
    </source>
</evidence>
<protein>
    <submittedName>
        <fullName evidence="2">Uncharacterized protein</fullName>
    </submittedName>
</protein>
<dbReference type="Proteomes" id="UP001472677">
    <property type="component" value="Unassembled WGS sequence"/>
</dbReference>
<proteinExistence type="predicted"/>
<reference evidence="2 3" key="1">
    <citation type="journal article" date="2024" name="G3 (Bethesda)">
        <title>Genome assembly of Hibiscus sabdariffa L. provides insights into metabolisms of medicinal natural products.</title>
        <authorList>
            <person name="Kim T."/>
        </authorList>
    </citation>
    <scope>NUCLEOTIDE SEQUENCE [LARGE SCALE GENOMIC DNA]</scope>
    <source>
        <strain evidence="2">TK-2024</strain>
        <tissue evidence="2">Old leaves</tissue>
    </source>
</reference>
<dbReference type="EMBL" id="JBBPBM010000020">
    <property type="protein sequence ID" value="KAK8552328.1"/>
    <property type="molecule type" value="Genomic_DNA"/>
</dbReference>
<evidence type="ECO:0000256" key="1">
    <source>
        <dbReference type="SAM" id="MobiDB-lite"/>
    </source>
</evidence>
<organism evidence="2 3">
    <name type="scientific">Hibiscus sabdariffa</name>
    <name type="common">roselle</name>
    <dbReference type="NCBI Taxonomy" id="183260"/>
    <lineage>
        <taxon>Eukaryota</taxon>
        <taxon>Viridiplantae</taxon>
        <taxon>Streptophyta</taxon>
        <taxon>Embryophyta</taxon>
        <taxon>Tracheophyta</taxon>
        <taxon>Spermatophyta</taxon>
        <taxon>Magnoliopsida</taxon>
        <taxon>eudicotyledons</taxon>
        <taxon>Gunneridae</taxon>
        <taxon>Pentapetalae</taxon>
        <taxon>rosids</taxon>
        <taxon>malvids</taxon>
        <taxon>Malvales</taxon>
        <taxon>Malvaceae</taxon>
        <taxon>Malvoideae</taxon>
        <taxon>Hibiscus</taxon>
    </lineage>
</organism>
<accession>A0ABR2E577</accession>
<dbReference type="PANTHER" id="PTHR31260:SF69">
    <property type="entry name" value="CYSTATIN_MONELLIN SUPERFAMILY PROTEIN"/>
    <property type="match status" value="1"/>
</dbReference>